<organism evidence="1 2">
    <name type="scientific">Bacillus cereus</name>
    <dbReference type="NCBI Taxonomy" id="1396"/>
    <lineage>
        <taxon>Bacteria</taxon>
        <taxon>Bacillati</taxon>
        <taxon>Bacillota</taxon>
        <taxon>Bacilli</taxon>
        <taxon>Bacillales</taxon>
        <taxon>Bacillaceae</taxon>
        <taxon>Bacillus</taxon>
        <taxon>Bacillus cereus group</taxon>
    </lineage>
</organism>
<dbReference type="AlphaFoldDB" id="A0A9X6SS17"/>
<sequence>MNKSEKQIDSLFELLDELVNKQIGLNVIIKALGADENHGMLDEAIERVEIMIVEAFGGNEEHYRHIEGTELFYHYKWTEGRDYKKDLIDYINRTVENNWTNEIDTTIVRA</sequence>
<dbReference type="Proteomes" id="UP000219922">
    <property type="component" value="Unassembled WGS sequence"/>
</dbReference>
<dbReference type="EMBL" id="NVMX01000264">
    <property type="protein sequence ID" value="PDZ94092.1"/>
    <property type="molecule type" value="Genomic_DNA"/>
</dbReference>
<dbReference type="RefSeq" id="WP_098007313.1">
    <property type="nucleotide sequence ID" value="NZ_NVMX01000264.1"/>
</dbReference>
<evidence type="ECO:0000313" key="2">
    <source>
        <dbReference type="Proteomes" id="UP000219922"/>
    </source>
</evidence>
<reference evidence="1 2" key="1">
    <citation type="submission" date="2017-09" db="EMBL/GenBank/DDBJ databases">
        <title>Large-scale bioinformatics analysis of Bacillus genomes uncovers conserved roles of natural products in bacterial physiology.</title>
        <authorList>
            <consortium name="Agbiome Team Llc"/>
            <person name="Bleich R.M."/>
            <person name="Grubbs K.J."/>
            <person name="Santa Maria K.C."/>
            <person name="Allen S.E."/>
            <person name="Farag S."/>
            <person name="Shank E.A."/>
            <person name="Bowers A."/>
        </authorList>
    </citation>
    <scope>NUCLEOTIDE SEQUENCE [LARGE SCALE GENOMIC DNA]</scope>
    <source>
        <strain evidence="1 2">AFS092789</strain>
    </source>
</reference>
<gene>
    <name evidence="1" type="ORF">CON36_35620</name>
</gene>
<name>A0A9X6SS17_BACCE</name>
<protein>
    <submittedName>
        <fullName evidence="1">Uncharacterized protein</fullName>
    </submittedName>
</protein>
<evidence type="ECO:0000313" key="1">
    <source>
        <dbReference type="EMBL" id="PDZ94092.1"/>
    </source>
</evidence>
<comment type="caution">
    <text evidence="1">The sequence shown here is derived from an EMBL/GenBank/DDBJ whole genome shotgun (WGS) entry which is preliminary data.</text>
</comment>
<accession>A0A9X6SS17</accession>
<proteinExistence type="predicted"/>